<sequence length="113" mass="13392">MNHTNQRNMKIVDELMMFCLNHRCDNINLNLKIEDEKTIITIKAYINNLSDDILSEIKSLLSTPRRPEMEEYYWNLNGNDDTDSELILIGMMTDDVIIEYKNNELKIKLIRLN</sequence>
<evidence type="ECO:0000313" key="2">
    <source>
        <dbReference type="Proteomes" id="UP000627166"/>
    </source>
</evidence>
<dbReference type="EMBL" id="JACSQB010000188">
    <property type="protein sequence ID" value="MBD8048899.1"/>
    <property type="molecule type" value="Genomic_DNA"/>
</dbReference>
<reference evidence="1 2" key="1">
    <citation type="submission" date="2020-08" db="EMBL/GenBank/DDBJ databases">
        <title>A Genomic Blueprint of the Chicken Gut Microbiome.</title>
        <authorList>
            <person name="Gilroy R."/>
            <person name="Ravi A."/>
            <person name="Getino M."/>
            <person name="Pursley I."/>
            <person name="Horton D.L."/>
            <person name="Alikhan N.-F."/>
            <person name="Baker D."/>
            <person name="Gharbi K."/>
            <person name="Hall N."/>
            <person name="Watson M."/>
            <person name="Adriaenssens E.M."/>
            <person name="Foster-Nyarko E."/>
            <person name="Jarju S."/>
            <person name="Secka A."/>
            <person name="Antonio M."/>
            <person name="Oren A."/>
            <person name="Chaudhuri R."/>
            <person name="La Ragione R.M."/>
            <person name="Hildebrand F."/>
            <person name="Pallen M.J."/>
        </authorList>
    </citation>
    <scope>NUCLEOTIDE SEQUENCE [LARGE SCALE GENOMIC DNA]</scope>
    <source>
        <strain evidence="1 2">N37</strain>
    </source>
</reference>
<organism evidence="1 2">
    <name type="scientific">Clostridium faecium</name>
    <dbReference type="NCBI Taxonomy" id="2762223"/>
    <lineage>
        <taxon>Bacteria</taxon>
        <taxon>Bacillati</taxon>
        <taxon>Bacillota</taxon>
        <taxon>Clostridia</taxon>
        <taxon>Eubacteriales</taxon>
        <taxon>Clostridiaceae</taxon>
        <taxon>Clostridium</taxon>
    </lineage>
</organism>
<protein>
    <submittedName>
        <fullName evidence="1">Uncharacterized protein</fullName>
    </submittedName>
</protein>
<proteinExistence type="predicted"/>
<gene>
    <name evidence="1" type="ORF">H9637_18025</name>
</gene>
<evidence type="ECO:0000313" key="1">
    <source>
        <dbReference type="EMBL" id="MBD8048899.1"/>
    </source>
</evidence>
<dbReference type="Proteomes" id="UP000627166">
    <property type="component" value="Unassembled WGS sequence"/>
</dbReference>
<dbReference type="RefSeq" id="WP_191741827.1">
    <property type="nucleotide sequence ID" value="NZ_JACSQB010000188.1"/>
</dbReference>
<accession>A0ABR8YXA9</accession>
<name>A0ABR8YXA9_9CLOT</name>
<comment type="caution">
    <text evidence="1">The sequence shown here is derived from an EMBL/GenBank/DDBJ whole genome shotgun (WGS) entry which is preliminary data.</text>
</comment>
<keyword evidence="2" id="KW-1185">Reference proteome</keyword>